<protein>
    <submittedName>
        <fullName evidence="1">Uncharacterized protein</fullName>
    </submittedName>
</protein>
<dbReference type="AlphaFoldDB" id="A0A438GPT1"/>
<evidence type="ECO:0000313" key="1">
    <source>
        <dbReference type="EMBL" id="RVW74213.1"/>
    </source>
</evidence>
<accession>A0A438GPT1</accession>
<sequence>MVGRSRPFVINSTPLEDQSTILIKSTSSSVALVRISQVSAPPKWPKCHCPPFPIWSPRLKALSFSRNPLTITVYPQLLSQPPIAVNLA</sequence>
<organism evidence="1 2">
    <name type="scientific">Vitis vinifera</name>
    <name type="common">Grape</name>
    <dbReference type="NCBI Taxonomy" id="29760"/>
    <lineage>
        <taxon>Eukaryota</taxon>
        <taxon>Viridiplantae</taxon>
        <taxon>Streptophyta</taxon>
        <taxon>Embryophyta</taxon>
        <taxon>Tracheophyta</taxon>
        <taxon>Spermatophyta</taxon>
        <taxon>Magnoliopsida</taxon>
        <taxon>eudicotyledons</taxon>
        <taxon>Gunneridae</taxon>
        <taxon>Pentapetalae</taxon>
        <taxon>rosids</taxon>
        <taxon>Vitales</taxon>
        <taxon>Vitaceae</taxon>
        <taxon>Viteae</taxon>
        <taxon>Vitis</taxon>
    </lineage>
</organism>
<reference evidence="1 2" key="1">
    <citation type="journal article" date="2018" name="PLoS Genet.">
        <title>Population sequencing reveals clonal diversity and ancestral inbreeding in the grapevine cultivar Chardonnay.</title>
        <authorList>
            <person name="Roach M.J."/>
            <person name="Johnson D.L."/>
            <person name="Bohlmann J."/>
            <person name="van Vuuren H.J."/>
            <person name="Jones S.J."/>
            <person name="Pretorius I.S."/>
            <person name="Schmidt S.A."/>
            <person name="Borneman A.R."/>
        </authorList>
    </citation>
    <scope>NUCLEOTIDE SEQUENCE [LARGE SCALE GENOMIC DNA]</scope>
    <source>
        <strain evidence="2">cv. Chardonnay</strain>
        <tissue evidence="1">Leaf</tissue>
    </source>
</reference>
<dbReference type="Proteomes" id="UP000288805">
    <property type="component" value="Unassembled WGS sequence"/>
</dbReference>
<comment type="caution">
    <text evidence="1">The sequence shown here is derived from an EMBL/GenBank/DDBJ whole genome shotgun (WGS) entry which is preliminary data.</text>
</comment>
<evidence type="ECO:0000313" key="2">
    <source>
        <dbReference type="Proteomes" id="UP000288805"/>
    </source>
</evidence>
<dbReference type="EMBL" id="QGNW01000374">
    <property type="protein sequence ID" value="RVW74213.1"/>
    <property type="molecule type" value="Genomic_DNA"/>
</dbReference>
<gene>
    <name evidence="1" type="ORF">CK203_055961</name>
</gene>
<proteinExistence type="predicted"/>
<name>A0A438GPT1_VITVI</name>